<evidence type="ECO:0000313" key="13">
    <source>
        <dbReference type="EMBL" id="OAA65946.1"/>
    </source>
</evidence>
<keyword evidence="4" id="KW-0479">Metal-binding</keyword>
<comment type="catalytic activity">
    <reaction evidence="1">
        <text>[E2 ubiquitin-conjugating enzyme]-S-ubiquitinyl-L-cysteine + [acceptor protein]-L-lysine = [E2 ubiquitin-conjugating enzyme]-L-cysteine + [acceptor protein]-N(6)-ubiquitinyl-L-lysine.</text>
        <dbReference type="EC" id="2.3.2.31"/>
    </reaction>
</comment>
<feature type="compositionally biased region" description="Basic and acidic residues" evidence="10">
    <location>
        <begin position="371"/>
        <end position="388"/>
    </location>
</feature>
<evidence type="ECO:0000256" key="6">
    <source>
        <dbReference type="ARBA" id="ARBA00022771"/>
    </source>
</evidence>
<dbReference type="OrthoDB" id="9977870at2759"/>
<dbReference type="InterPro" id="IPR017907">
    <property type="entry name" value="Znf_RING_CS"/>
</dbReference>
<feature type="domain" description="RING-type" evidence="12">
    <location>
        <begin position="468"/>
        <end position="667"/>
    </location>
</feature>
<dbReference type="InterPro" id="IPR001841">
    <property type="entry name" value="Znf_RING"/>
</dbReference>
<feature type="compositionally biased region" description="Basic and acidic residues" evidence="10">
    <location>
        <begin position="875"/>
        <end position="891"/>
    </location>
</feature>
<evidence type="ECO:0000256" key="8">
    <source>
        <dbReference type="ARBA" id="ARBA00022833"/>
    </source>
</evidence>
<feature type="compositionally biased region" description="Basic and acidic residues" evidence="10">
    <location>
        <begin position="794"/>
        <end position="803"/>
    </location>
</feature>
<dbReference type="EMBL" id="AZHD01000003">
    <property type="protein sequence ID" value="OAA65946.1"/>
    <property type="molecule type" value="Genomic_DNA"/>
</dbReference>
<feature type="compositionally biased region" description="Basic residues" evidence="10">
    <location>
        <begin position="337"/>
        <end position="363"/>
    </location>
</feature>
<evidence type="ECO:0000256" key="10">
    <source>
        <dbReference type="SAM" id="MobiDB-lite"/>
    </source>
</evidence>
<feature type="compositionally biased region" description="Basic and acidic residues" evidence="10">
    <location>
        <begin position="1019"/>
        <end position="1036"/>
    </location>
</feature>
<keyword evidence="7" id="KW-0833">Ubl conjugation pathway</keyword>
<evidence type="ECO:0000259" key="11">
    <source>
        <dbReference type="PROSITE" id="PS50089"/>
    </source>
</evidence>
<keyword evidence="14" id="KW-1185">Reference proteome</keyword>
<dbReference type="PROSITE" id="PS00518">
    <property type="entry name" value="ZF_RING_1"/>
    <property type="match status" value="1"/>
</dbReference>
<sequence>MAQLDAREAGDYGPWPRMHHNHHHYHHGHMFSSPPRWETDWARMDLPSTLPSPRRRRWGDIHRPAHSVFTAAAPSSVATFRQRPAAARAASLLLSSPSPLGMRHHSSDTPLLGRPSAVPSLPRASTAPTGKAAAFHYYGARSRSGSRTAASHREPSPRSAHYYRSTPNSRRSMRSSVSESDGETDVTQATPTEDDDEDDDEGNDVAAESIFVDKDTLRDRLNMPRHESQKQRAQRAQQAQQAQEEQQAQLETEEESTLLEQPDLPRQPEVVQRQKPKRSYHKHHHRHSSGSRGVGGSSSSRGRRPKSVILEEVDAEEQQADADTELDPENDEDDGHRPRRTPSRHASRNASRHTSRHSRRSMSRHTIAAQDWRRDQSRSKSRSRRDGSPDDWNLRASSRRPSTRYAESELPAAYATGPASLRRTQTYPTAPSYVTAPPTVEPSRRPSSLLDGSFNFTTHGLPAERLTKRYDCSICMEEVPPARAAKLKCGHRICARCLKNKYKQSMTDSRQMPPRCCTSEPIALKHVEKLFDDDFKQAWNNKFRRHSTRNRIYCPSTRCGEWIKPEDMFREENRETARCSRCKTKVCCLCNGKWHASRECPRDEATREFAEAMKREGNQRCYKCRATVKLQKGRNHMVCRCGAASCMICGTPWKTCDCPVFDCDNPEADRFEQLQNRFNSFRDGRFGSTQPSPGDMRSSRGGRAFSTEAAGYVRPHSYDEQTRLRQRADDYRTDDLTRRMQAFGGFQDDDGMEFVEDPFYRDGYGPDPADESVDDYRTRYVDDGFNMRPRRRKSFVDDDDRSRAAPNVLPSVPQPPPAPPTPPQQQAQPLHWYKHQQHSPHAPYPPPPVERVERVDVGPEYYAAGVNRARGVRGSSRERRLADRFEADPKTKPLHRPPGPPGPPGPPLASAMAPMPIPMGVGATGLGGGGGGGGYPMGAMSSVGPLPPPPIGSMSAPPLPPPGMGGVPMMPLAPMASMASMAPMAPLPPLSLLPDTSFMRRHTMEHDPFAEADMQAARSSERMYTPDHNRHMRYDDDGGGGGGADVYGSGGTARRQRRRTEGQQSSEPARTSVMAGLTGPGRGMDRVQEWRTYVEPGSLDSDHGVDVGA</sequence>
<evidence type="ECO:0000313" key="14">
    <source>
        <dbReference type="Proteomes" id="UP000076874"/>
    </source>
</evidence>
<feature type="compositionally biased region" description="Gly residues" evidence="10">
    <location>
        <begin position="1039"/>
        <end position="1051"/>
    </location>
</feature>
<dbReference type="AlphaFoldDB" id="A0A167Y7K0"/>
<organism evidence="13 14">
    <name type="scientific">Niveomyces insectorum RCEF 264</name>
    <dbReference type="NCBI Taxonomy" id="1081102"/>
    <lineage>
        <taxon>Eukaryota</taxon>
        <taxon>Fungi</taxon>
        <taxon>Dikarya</taxon>
        <taxon>Ascomycota</taxon>
        <taxon>Pezizomycotina</taxon>
        <taxon>Sordariomycetes</taxon>
        <taxon>Hypocreomycetidae</taxon>
        <taxon>Hypocreales</taxon>
        <taxon>Cordycipitaceae</taxon>
        <taxon>Niveomyces</taxon>
    </lineage>
</organism>
<evidence type="ECO:0000259" key="12">
    <source>
        <dbReference type="PROSITE" id="PS51873"/>
    </source>
</evidence>
<comment type="caution">
    <text evidence="13">The sequence shown here is derived from an EMBL/GenBank/DDBJ whole genome shotgun (WGS) entry which is preliminary data.</text>
</comment>
<feature type="compositionally biased region" description="Low complexity" evidence="10">
    <location>
        <begin position="234"/>
        <end position="250"/>
    </location>
</feature>
<dbReference type="InterPro" id="IPR013083">
    <property type="entry name" value="Znf_RING/FYVE/PHD"/>
</dbReference>
<feature type="compositionally biased region" description="Acidic residues" evidence="10">
    <location>
        <begin position="311"/>
        <end position="333"/>
    </location>
</feature>
<evidence type="ECO:0000256" key="5">
    <source>
        <dbReference type="ARBA" id="ARBA00022737"/>
    </source>
</evidence>
<dbReference type="InterPro" id="IPR044066">
    <property type="entry name" value="TRIAD_supradom"/>
</dbReference>
<feature type="compositionally biased region" description="Acidic residues" evidence="10">
    <location>
        <begin position="192"/>
        <end position="203"/>
    </location>
</feature>
<dbReference type="EC" id="2.3.2.31" evidence="2"/>
<dbReference type="Gene3D" id="3.30.40.10">
    <property type="entry name" value="Zinc/RING finger domain, C3HC4 (zinc finger)"/>
    <property type="match status" value="1"/>
</dbReference>
<feature type="region of interest" description="Disordered" evidence="10">
    <location>
        <begin position="682"/>
        <end position="701"/>
    </location>
</feature>
<feature type="compositionally biased region" description="Basic and acidic residues" evidence="10">
    <location>
        <begin position="211"/>
        <end position="230"/>
    </location>
</feature>
<feature type="region of interest" description="Disordered" evidence="10">
    <location>
        <begin position="791"/>
        <end position="851"/>
    </location>
</feature>
<dbReference type="GO" id="GO:0016567">
    <property type="term" value="P:protein ubiquitination"/>
    <property type="evidence" value="ECO:0007669"/>
    <property type="project" value="InterPro"/>
</dbReference>
<feature type="compositionally biased region" description="Pro residues" evidence="10">
    <location>
        <begin position="812"/>
        <end position="823"/>
    </location>
</feature>
<dbReference type="CDD" id="cd20335">
    <property type="entry name" value="BRcat_RBR"/>
    <property type="match status" value="1"/>
</dbReference>
<evidence type="ECO:0000256" key="3">
    <source>
        <dbReference type="ARBA" id="ARBA00022679"/>
    </source>
</evidence>
<dbReference type="GO" id="GO:0061630">
    <property type="term" value="F:ubiquitin protein ligase activity"/>
    <property type="evidence" value="ECO:0007669"/>
    <property type="project" value="UniProtKB-EC"/>
</dbReference>
<dbReference type="PANTHER" id="PTHR11685">
    <property type="entry name" value="RBR FAMILY RING FINGER AND IBR DOMAIN-CONTAINING"/>
    <property type="match status" value="1"/>
</dbReference>
<feature type="compositionally biased region" description="Basic and acidic residues" evidence="10">
    <location>
        <begin position="1100"/>
        <end position="1109"/>
    </location>
</feature>
<keyword evidence="8" id="KW-0862">Zinc</keyword>
<feature type="region of interest" description="Disordered" evidence="10">
    <location>
        <begin position="1016"/>
        <end position="1109"/>
    </location>
</feature>
<evidence type="ECO:0000256" key="4">
    <source>
        <dbReference type="ARBA" id="ARBA00022723"/>
    </source>
</evidence>
<evidence type="ECO:0000256" key="7">
    <source>
        <dbReference type="ARBA" id="ARBA00022786"/>
    </source>
</evidence>
<feature type="domain" description="RING-type" evidence="11">
    <location>
        <begin position="472"/>
        <end position="516"/>
    </location>
</feature>
<dbReference type="PROSITE" id="PS50089">
    <property type="entry name" value="ZF_RING_2"/>
    <property type="match status" value="1"/>
</dbReference>
<dbReference type="Gene3D" id="1.20.120.1750">
    <property type="match status" value="1"/>
</dbReference>
<dbReference type="GO" id="GO:0008270">
    <property type="term" value="F:zinc ion binding"/>
    <property type="evidence" value="ECO:0007669"/>
    <property type="project" value="UniProtKB-KW"/>
</dbReference>
<evidence type="ECO:0000256" key="2">
    <source>
        <dbReference type="ARBA" id="ARBA00012251"/>
    </source>
</evidence>
<feature type="region of interest" description="Disordered" evidence="10">
    <location>
        <begin position="430"/>
        <end position="449"/>
    </location>
</feature>
<feature type="compositionally biased region" description="Pro residues" evidence="10">
    <location>
        <begin position="896"/>
        <end position="907"/>
    </location>
</feature>
<dbReference type="Pfam" id="PF01485">
    <property type="entry name" value="IBR"/>
    <property type="match status" value="1"/>
</dbReference>
<keyword evidence="6 9" id="KW-0863">Zinc-finger</keyword>
<feature type="compositionally biased region" description="Low complexity" evidence="10">
    <location>
        <begin position="136"/>
        <end position="149"/>
    </location>
</feature>
<feature type="region of interest" description="Disordered" evidence="10">
    <location>
        <begin position="96"/>
        <end position="424"/>
    </location>
</feature>
<feature type="compositionally biased region" description="Basic residues" evidence="10">
    <location>
        <begin position="274"/>
        <end position="289"/>
    </location>
</feature>
<feature type="region of interest" description="Disordered" evidence="10">
    <location>
        <begin position="871"/>
        <end position="913"/>
    </location>
</feature>
<dbReference type="CDD" id="cd22584">
    <property type="entry name" value="Rcat_RBR_unk"/>
    <property type="match status" value="1"/>
</dbReference>
<dbReference type="Proteomes" id="UP000076874">
    <property type="component" value="Unassembled WGS sequence"/>
</dbReference>
<feature type="region of interest" description="Disordered" evidence="10">
    <location>
        <begin position="757"/>
        <end position="776"/>
    </location>
</feature>
<dbReference type="SUPFAM" id="SSF57850">
    <property type="entry name" value="RING/U-box"/>
    <property type="match status" value="2"/>
</dbReference>
<protein>
    <recommendedName>
        <fullName evidence="2">RBR-type E3 ubiquitin transferase</fullName>
        <ecNumber evidence="2">2.3.2.31</ecNumber>
    </recommendedName>
</protein>
<dbReference type="STRING" id="1081102.A0A167Y7K0"/>
<evidence type="ECO:0000256" key="1">
    <source>
        <dbReference type="ARBA" id="ARBA00001798"/>
    </source>
</evidence>
<name>A0A167Y7K0_9HYPO</name>
<gene>
    <name evidence="13" type="ORF">SPI_02733</name>
</gene>
<accession>A0A167Y7K0</accession>
<dbReference type="PROSITE" id="PS51873">
    <property type="entry name" value="TRIAD"/>
    <property type="match status" value="1"/>
</dbReference>
<proteinExistence type="predicted"/>
<dbReference type="InterPro" id="IPR031127">
    <property type="entry name" value="E3_UB_ligase_RBR"/>
</dbReference>
<dbReference type="InterPro" id="IPR002867">
    <property type="entry name" value="IBR_dom"/>
</dbReference>
<evidence type="ECO:0000256" key="9">
    <source>
        <dbReference type="PROSITE-ProRule" id="PRU00175"/>
    </source>
</evidence>
<reference evidence="13 14" key="1">
    <citation type="journal article" date="2016" name="Genome Biol. Evol.">
        <title>Divergent and convergent evolution of fungal pathogenicity.</title>
        <authorList>
            <person name="Shang Y."/>
            <person name="Xiao G."/>
            <person name="Zheng P."/>
            <person name="Cen K."/>
            <person name="Zhan S."/>
            <person name="Wang C."/>
        </authorList>
    </citation>
    <scope>NUCLEOTIDE SEQUENCE [LARGE SCALE GENOMIC DNA]</scope>
    <source>
        <strain evidence="13 14">RCEF 264</strain>
    </source>
</reference>
<keyword evidence="3" id="KW-0808">Transferase</keyword>
<keyword evidence="5" id="KW-0677">Repeat</keyword>